<sequence length="126" mass="14163">MQCSAAVQTPHKANTGRTLLEKKTTLGGSQLYQRDRTLHTTETDHESSKGAIKTLQQKNVENPNPKLILTTSPPLHLTLHTCKFISKKTTNFSPNPHLTCTLLQKLPSSDHTLSLTNYSPHYRFKK</sequence>
<comment type="caution">
    <text evidence="1">The sequence shown here is derived from an EMBL/GenBank/DDBJ whole genome shotgun (WGS) entry which is preliminary data.</text>
</comment>
<accession>A0A8T0IVG1</accession>
<organism evidence="1 2">
    <name type="scientific">Ceratodon purpureus</name>
    <name type="common">Fire moss</name>
    <name type="synonym">Dicranum purpureum</name>
    <dbReference type="NCBI Taxonomy" id="3225"/>
    <lineage>
        <taxon>Eukaryota</taxon>
        <taxon>Viridiplantae</taxon>
        <taxon>Streptophyta</taxon>
        <taxon>Embryophyta</taxon>
        <taxon>Bryophyta</taxon>
        <taxon>Bryophytina</taxon>
        <taxon>Bryopsida</taxon>
        <taxon>Dicranidae</taxon>
        <taxon>Pseudoditrichales</taxon>
        <taxon>Ditrichaceae</taxon>
        <taxon>Ceratodon</taxon>
    </lineage>
</organism>
<keyword evidence="2" id="KW-1185">Reference proteome</keyword>
<protein>
    <submittedName>
        <fullName evidence="1">Uncharacterized protein</fullName>
    </submittedName>
</protein>
<name>A0A8T0IVG1_CERPU</name>
<dbReference type="EMBL" id="CM026422">
    <property type="protein sequence ID" value="KAG0587135.1"/>
    <property type="molecule type" value="Genomic_DNA"/>
</dbReference>
<dbReference type="Proteomes" id="UP000822688">
    <property type="component" value="Chromosome 2"/>
</dbReference>
<gene>
    <name evidence="1" type="ORF">KC19_2G142800</name>
</gene>
<reference evidence="1" key="1">
    <citation type="submission" date="2020-06" db="EMBL/GenBank/DDBJ databases">
        <title>WGS assembly of Ceratodon purpureus strain R40.</title>
        <authorList>
            <person name="Carey S.B."/>
            <person name="Jenkins J."/>
            <person name="Shu S."/>
            <person name="Lovell J.T."/>
            <person name="Sreedasyam A."/>
            <person name="Maumus F."/>
            <person name="Tiley G.P."/>
            <person name="Fernandez-Pozo N."/>
            <person name="Barry K."/>
            <person name="Chen C."/>
            <person name="Wang M."/>
            <person name="Lipzen A."/>
            <person name="Daum C."/>
            <person name="Saski C.A."/>
            <person name="Payton A.C."/>
            <person name="Mcbreen J.C."/>
            <person name="Conrad R.E."/>
            <person name="Kollar L.M."/>
            <person name="Olsson S."/>
            <person name="Huttunen S."/>
            <person name="Landis J.B."/>
            <person name="Wickett N.J."/>
            <person name="Johnson M.G."/>
            <person name="Rensing S.A."/>
            <person name="Grimwood J."/>
            <person name="Schmutz J."/>
            <person name="Mcdaniel S.F."/>
        </authorList>
    </citation>
    <scope>NUCLEOTIDE SEQUENCE</scope>
    <source>
        <strain evidence="1">R40</strain>
    </source>
</reference>
<proteinExistence type="predicted"/>
<evidence type="ECO:0000313" key="2">
    <source>
        <dbReference type="Proteomes" id="UP000822688"/>
    </source>
</evidence>
<dbReference type="AlphaFoldDB" id="A0A8T0IVG1"/>
<evidence type="ECO:0000313" key="1">
    <source>
        <dbReference type="EMBL" id="KAG0587135.1"/>
    </source>
</evidence>